<organism evidence="8 9">
    <name type="scientific">Caulobacter segnis</name>
    <dbReference type="NCBI Taxonomy" id="88688"/>
    <lineage>
        <taxon>Bacteria</taxon>
        <taxon>Pseudomonadati</taxon>
        <taxon>Pseudomonadota</taxon>
        <taxon>Alphaproteobacteria</taxon>
        <taxon>Caulobacterales</taxon>
        <taxon>Caulobacteraceae</taxon>
        <taxon>Caulobacter</taxon>
    </lineage>
</organism>
<feature type="region of interest" description="Disordered" evidence="4">
    <location>
        <begin position="272"/>
        <end position="291"/>
    </location>
</feature>
<protein>
    <submittedName>
        <fullName evidence="8">Methyl-accepting chemotaxis protein</fullName>
    </submittedName>
</protein>
<dbReference type="Pfam" id="PF00015">
    <property type="entry name" value="MCPsignal"/>
    <property type="match status" value="1"/>
</dbReference>
<evidence type="ECO:0000259" key="6">
    <source>
        <dbReference type="PROSITE" id="PS50111"/>
    </source>
</evidence>
<dbReference type="CDD" id="cd11386">
    <property type="entry name" value="MCP_signal"/>
    <property type="match status" value="1"/>
</dbReference>
<sequence>MRLSDLSISRKLILAFACLVTLSVASSGFSIWKMRQVAQAVQWNNHTQEVLAAAAAVGAAMVDQETGVRGYLIAGDDGFLEPYKNGRAAYAEAFGKLKTLTADNAAQQTRIAALGASAEGWMGKVAEVEIAAMHEPATVEHAREMERSRAGKTYMDKVRGALGEIKGAETELLVQRAERQNRDQTQAQLTLIVGGLAGVLAAVGMAWILSRAIATPINGLDRAMQRLAAGDLDAEAPGRERRDELGAMARTVQTFKDAAIEKLRLQDAAAELDRTAEGERQRNEAAKAESARQQQIVVDGVASGLEKLAAGDLVYRIETPFSAEYEKLRTDFNAAMVQLQETMKIVTAKVDGMRSGAHEISHAADDLSRRTEQQAASLEETAAALDQITATVRKTSEGANHARNVVTSAKSDAEHSGEVVRKAVGAMSQIESSSSQISQIIGVIDEIAFQTNLLALNAGVEAARAGESGRGFAVVAQEVRALAQRSADAAKEIKALISTSTQQVEEGVSLVGQTGEALARILTQVGDITVIVSEIAASAQEQSTGLQQVNATVNQMDQVTQQNAAMVEQSTAASHSLNQEAMDLAGLVGRFRVDQRAAAAAPASTAPKSRAAPAMKTLARAGQGGAVRKSEVDTWEEF</sequence>
<feature type="domain" description="Methyl-accepting transducer" evidence="6">
    <location>
        <begin position="349"/>
        <end position="578"/>
    </location>
</feature>
<dbReference type="Gene3D" id="1.10.287.950">
    <property type="entry name" value="Methyl-accepting chemotaxis protein"/>
    <property type="match status" value="1"/>
</dbReference>
<keyword evidence="5" id="KW-0812">Transmembrane</keyword>
<feature type="transmembrane region" description="Helical" evidence="5">
    <location>
        <begin position="12"/>
        <end position="32"/>
    </location>
</feature>
<evidence type="ECO:0000256" key="3">
    <source>
        <dbReference type="PROSITE-ProRule" id="PRU00284"/>
    </source>
</evidence>
<feature type="domain" description="HAMP" evidence="7">
    <location>
        <begin position="211"/>
        <end position="264"/>
    </location>
</feature>
<evidence type="ECO:0000259" key="7">
    <source>
        <dbReference type="PROSITE" id="PS50885"/>
    </source>
</evidence>
<dbReference type="Pfam" id="PF05227">
    <property type="entry name" value="CHASE3"/>
    <property type="match status" value="1"/>
</dbReference>
<dbReference type="PANTHER" id="PTHR43531:SF11">
    <property type="entry name" value="METHYL-ACCEPTING CHEMOTAXIS PROTEIN 3"/>
    <property type="match status" value="1"/>
</dbReference>
<dbReference type="Gene3D" id="6.10.340.10">
    <property type="match status" value="1"/>
</dbReference>
<dbReference type="SUPFAM" id="SSF158472">
    <property type="entry name" value="HAMP domain-like"/>
    <property type="match status" value="1"/>
</dbReference>
<comment type="similarity">
    <text evidence="2">Belongs to the methyl-accepting chemotaxis (MCP) protein family.</text>
</comment>
<dbReference type="InterPro" id="IPR003660">
    <property type="entry name" value="HAMP_dom"/>
</dbReference>
<dbReference type="SMART" id="SM00283">
    <property type="entry name" value="MA"/>
    <property type="match status" value="1"/>
</dbReference>
<proteinExistence type="inferred from homology"/>
<keyword evidence="9" id="KW-1185">Reference proteome</keyword>
<keyword evidence="3" id="KW-0807">Transducer</keyword>
<dbReference type="InterPro" id="IPR004089">
    <property type="entry name" value="MCPsignal_dom"/>
</dbReference>
<dbReference type="SUPFAM" id="SSF58104">
    <property type="entry name" value="Methyl-accepting chemotaxis protein (MCP) signaling domain"/>
    <property type="match status" value="1"/>
</dbReference>
<reference evidence="8 9" key="1">
    <citation type="submission" date="2022-04" db="EMBL/GenBank/DDBJ databases">
        <title>Genome sequence of soybean root-associated Caulobacter segnis RL271.</title>
        <authorList>
            <person name="Longley R."/>
            <person name="Bonito G."/>
            <person name="Trigodet F."/>
            <person name="Crosson S."/>
            <person name="Fiebig A."/>
        </authorList>
    </citation>
    <scope>NUCLEOTIDE SEQUENCE [LARGE SCALE GENOMIC DNA]</scope>
    <source>
        <strain evidence="8 9">RL271</strain>
    </source>
</reference>
<name>A0ABY4ZQL8_9CAUL</name>
<dbReference type="CDD" id="cd06225">
    <property type="entry name" value="HAMP"/>
    <property type="match status" value="1"/>
</dbReference>
<evidence type="ECO:0000256" key="5">
    <source>
        <dbReference type="SAM" id="Phobius"/>
    </source>
</evidence>
<dbReference type="Proteomes" id="UP001057520">
    <property type="component" value="Chromosome"/>
</dbReference>
<evidence type="ECO:0000256" key="4">
    <source>
        <dbReference type="SAM" id="MobiDB-lite"/>
    </source>
</evidence>
<dbReference type="CDD" id="cd19410">
    <property type="entry name" value="HK9-like_sensor"/>
    <property type="match status" value="1"/>
</dbReference>
<feature type="compositionally biased region" description="Basic and acidic residues" evidence="4">
    <location>
        <begin position="272"/>
        <end position="290"/>
    </location>
</feature>
<evidence type="ECO:0000313" key="8">
    <source>
        <dbReference type="EMBL" id="USQ95077.1"/>
    </source>
</evidence>
<dbReference type="PROSITE" id="PS50885">
    <property type="entry name" value="HAMP"/>
    <property type="match status" value="2"/>
</dbReference>
<dbReference type="PROSITE" id="PS50111">
    <property type="entry name" value="CHEMOTAXIS_TRANSDUC_2"/>
    <property type="match status" value="1"/>
</dbReference>
<dbReference type="EMBL" id="CP096040">
    <property type="protein sequence ID" value="USQ95077.1"/>
    <property type="molecule type" value="Genomic_DNA"/>
</dbReference>
<evidence type="ECO:0000256" key="1">
    <source>
        <dbReference type="ARBA" id="ARBA00022500"/>
    </source>
</evidence>
<evidence type="ECO:0000313" key="9">
    <source>
        <dbReference type="Proteomes" id="UP001057520"/>
    </source>
</evidence>
<feature type="transmembrane region" description="Helical" evidence="5">
    <location>
        <begin position="189"/>
        <end position="209"/>
    </location>
</feature>
<dbReference type="Pfam" id="PF00672">
    <property type="entry name" value="HAMP"/>
    <property type="match status" value="1"/>
</dbReference>
<evidence type="ECO:0000256" key="2">
    <source>
        <dbReference type="ARBA" id="ARBA00029447"/>
    </source>
</evidence>
<keyword evidence="5" id="KW-0472">Membrane</keyword>
<dbReference type="PANTHER" id="PTHR43531">
    <property type="entry name" value="PROTEIN ICFG"/>
    <property type="match status" value="1"/>
</dbReference>
<feature type="domain" description="HAMP" evidence="7">
    <location>
        <begin position="292"/>
        <end position="344"/>
    </location>
</feature>
<keyword evidence="1" id="KW-0145">Chemotaxis</keyword>
<accession>A0ABY4ZQL8</accession>
<gene>
    <name evidence="8" type="ORF">MZV50_21325</name>
</gene>
<dbReference type="InterPro" id="IPR051310">
    <property type="entry name" value="MCP_chemotaxis"/>
</dbReference>
<dbReference type="InterPro" id="IPR007891">
    <property type="entry name" value="CHASE3"/>
</dbReference>
<keyword evidence="5" id="KW-1133">Transmembrane helix</keyword>
<dbReference type="SMART" id="SM00304">
    <property type="entry name" value="HAMP"/>
    <property type="match status" value="2"/>
</dbReference>